<proteinExistence type="predicted"/>
<dbReference type="SFLD" id="SFLDS00003">
    <property type="entry name" value="Haloacid_Dehalogenase"/>
    <property type="match status" value="1"/>
</dbReference>
<reference evidence="2" key="1">
    <citation type="submission" date="2017-09" db="EMBL/GenBank/DDBJ databases">
        <title>Depth-based differentiation of microbial function through sediment-hosted aquifers and enrichment of novel symbionts in the deep terrestrial subsurface.</title>
        <authorList>
            <person name="Probst A.J."/>
            <person name="Ladd B."/>
            <person name="Jarett J.K."/>
            <person name="Geller-Mcgrath D.E."/>
            <person name="Sieber C.M.K."/>
            <person name="Emerson J.B."/>
            <person name="Anantharaman K."/>
            <person name="Thomas B.C."/>
            <person name="Malmstrom R."/>
            <person name="Stieglmeier M."/>
            <person name="Klingl A."/>
            <person name="Woyke T."/>
            <person name="Ryan C.M."/>
            <person name="Banfield J.F."/>
        </authorList>
    </citation>
    <scope>NUCLEOTIDE SEQUENCE [LARGE SCALE GENOMIC DNA]</scope>
</reference>
<dbReference type="EMBL" id="PEZI01000069">
    <property type="protein sequence ID" value="PIS14328.1"/>
    <property type="molecule type" value="Genomic_DNA"/>
</dbReference>
<organism evidence="1 2">
    <name type="scientific">Candidatus Shapirobacteria bacterium CG09_land_8_20_14_0_10_39_12</name>
    <dbReference type="NCBI Taxonomy" id="1974885"/>
    <lineage>
        <taxon>Bacteria</taxon>
        <taxon>Candidatus Shapironibacteriota</taxon>
    </lineage>
</organism>
<dbReference type="GO" id="GO:0008967">
    <property type="term" value="F:phosphoglycolate phosphatase activity"/>
    <property type="evidence" value="ECO:0007669"/>
    <property type="project" value="TreeGrafter"/>
</dbReference>
<dbReference type="InterPro" id="IPR041492">
    <property type="entry name" value="HAD_2"/>
</dbReference>
<dbReference type="InterPro" id="IPR006439">
    <property type="entry name" value="HAD-SF_hydro_IA"/>
</dbReference>
<dbReference type="NCBIfam" id="TIGR01549">
    <property type="entry name" value="HAD-SF-IA-v1"/>
    <property type="match status" value="1"/>
</dbReference>
<dbReference type="GO" id="GO:0006281">
    <property type="term" value="P:DNA repair"/>
    <property type="evidence" value="ECO:0007669"/>
    <property type="project" value="TreeGrafter"/>
</dbReference>
<dbReference type="AlphaFoldDB" id="A0A2H0WQW3"/>
<comment type="caution">
    <text evidence="1">The sequence shown here is derived from an EMBL/GenBank/DDBJ whole genome shotgun (WGS) entry which is preliminary data.</text>
</comment>
<name>A0A2H0WQW3_9BACT</name>
<dbReference type="NCBIfam" id="TIGR01509">
    <property type="entry name" value="HAD-SF-IA-v3"/>
    <property type="match status" value="1"/>
</dbReference>
<evidence type="ECO:0008006" key="3">
    <source>
        <dbReference type="Google" id="ProtNLM"/>
    </source>
</evidence>
<protein>
    <recommendedName>
        <fullName evidence="3">HAD family hydrolase</fullName>
    </recommendedName>
</protein>
<dbReference type="InterPro" id="IPR050155">
    <property type="entry name" value="HAD-like_hydrolase_sf"/>
</dbReference>
<dbReference type="Gene3D" id="3.40.50.1000">
    <property type="entry name" value="HAD superfamily/HAD-like"/>
    <property type="match status" value="1"/>
</dbReference>
<dbReference type="InterPro" id="IPR036412">
    <property type="entry name" value="HAD-like_sf"/>
</dbReference>
<dbReference type="InterPro" id="IPR023198">
    <property type="entry name" value="PGP-like_dom2"/>
</dbReference>
<evidence type="ECO:0000313" key="2">
    <source>
        <dbReference type="Proteomes" id="UP000230775"/>
    </source>
</evidence>
<accession>A0A2H0WQW3</accession>
<dbReference type="SFLD" id="SFLDG01135">
    <property type="entry name" value="C1.5.6:_HAD__Beta-PGM__Phospha"/>
    <property type="match status" value="1"/>
</dbReference>
<sequence>MRNVEAVLLDLDGTLYDTKNQIIALVQETAKKHGLPVPSMESIFPRTAGMTLANTFHTLFPKNDPEPLCETYRGIETENPQSNSLFPKTIETLKQIKAMRMGIGIVTSRSRRSLEKVVKETGLEPYTDVLVSRDDIKNPKPDPEQIFLALNRLHTPNINTVMVGDSQTDILAARNAGLFASIGVLCGHEGEVITRSSPDYVLDSIADLAPLILTTFRVFVLSYRIA</sequence>
<dbReference type="Pfam" id="PF13419">
    <property type="entry name" value="HAD_2"/>
    <property type="match status" value="1"/>
</dbReference>
<dbReference type="Proteomes" id="UP000230775">
    <property type="component" value="Unassembled WGS sequence"/>
</dbReference>
<dbReference type="PANTHER" id="PTHR43434">
    <property type="entry name" value="PHOSPHOGLYCOLATE PHOSPHATASE"/>
    <property type="match status" value="1"/>
</dbReference>
<dbReference type="SFLD" id="SFLDG01129">
    <property type="entry name" value="C1.5:_HAD__Beta-PGM__Phosphata"/>
    <property type="match status" value="1"/>
</dbReference>
<dbReference type="SUPFAM" id="SSF56784">
    <property type="entry name" value="HAD-like"/>
    <property type="match status" value="1"/>
</dbReference>
<dbReference type="InterPro" id="IPR023214">
    <property type="entry name" value="HAD_sf"/>
</dbReference>
<evidence type="ECO:0000313" key="1">
    <source>
        <dbReference type="EMBL" id="PIS14328.1"/>
    </source>
</evidence>
<dbReference type="PANTHER" id="PTHR43434:SF1">
    <property type="entry name" value="PHOSPHOGLYCOLATE PHOSPHATASE"/>
    <property type="match status" value="1"/>
</dbReference>
<dbReference type="Gene3D" id="1.10.150.240">
    <property type="entry name" value="Putative phosphatase, domain 2"/>
    <property type="match status" value="1"/>
</dbReference>
<gene>
    <name evidence="1" type="ORF">COT64_03270</name>
</gene>